<organism evidence="1 2">
    <name type="scientific">Populus trichocarpa</name>
    <name type="common">Western balsam poplar</name>
    <name type="synonym">Populus balsamifera subsp. trichocarpa</name>
    <dbReference type="NCBI Taxonomy" id="3694"/>
    <lineage>
        <taxon>Eukaryota</taxon>
        <taxon>Viridiplantae</taxon>
        <taxon>Streptophyta</taxon>
        <taxon>Embryophyta</taxon>
        <taxon>Tracheophyta</taxon>
        <taxon>Spermatophyta</taxon>
        <taxon>Magnoliopsida</taxon>
        <taxon>eudicotyledons</taxon>
        <taxon>Gunneridae</taxon>
        <taxon>Pentapetalae</taxon>
        <taxon>rosids</taxon>
        <taxon>fabids</taxon>
        <taxon>Malpighiales</taxon>
        <taxon>Salicaceae</taxon>
        <taxon>Saliceae</taxon>
        <taxon>Populus</taxon>
    </lineage>
</organism>
<evidence type="ECO:0000313" key="1">
    <source>
        <dbReference type="EMBL" id="KAI9402797.1"/>
    </source>
</evidence>
<dbReference type="EMBL" id="CM009290">
    <property type="protein sequence ID" value="KAI9402797.1"/>
    <property type="molecule type" value="Genomic_DNA"/>
</dbReference>
<gene>
    <name evidence="1" type="ORF">POPTR_001G327700v4</name>
</gene>
<sequence length="100" mass="11310">MDGFHWVLKKFRIYASVSNQCLIDSAGGAKTSGQPHLEMPSYKCTGLVHQIPLLFFLACCWDEKFSLEALNWMFAEGLLGWFIQVALLKMILLSFGSYPC</sequence>
<evidence type="ECO:0000313" key="2">
    <source>
        <dbReference type="Proteomes" id="UP000006729"/>
    </source>
</evidence>
<keyword evidence="2" id="KW-1185">Reference proteome</keyword>
<name>A0ACC0TMN7_POPTR</name>
<accession>A0ACC0TMN7</accession>
<protein>
    <submittedName>
        <fullName evidence="1">Uncharacterized protein</fullName>
    </submittedName>
</protein>
<proteinExistence type="predicted"/>
<dbReference type="Proteomes" id="UP000006729">
    <property type="component" value="Chromosome 1"/>
</dbReference>
<comment type="caution">
    <text evidence="1">The sequence shown here is derived from an EMBL/GenBank/DDBJ whole genome shotgun (WGS) entry which is preliminary data.</text>
</comment>
<reference evidence="1 2" key="1">
    <citation type="journal article" date="2006" name="Science">
        <title>The genome of black cottonwood, Populus trichocarpa (Torr. &amp; Gray).</title>
        <authorList>
            <person name="Tuskan G.A."/>
            <person name="Difazio S."/>
            <person name="Jansson S."/>
            <person name="Bohlmann J."/>
            <person name="Grigoriev I."/>
            <person name="Hellsten U."/>
            <person name="Putnam N."/>
            <person name="Ralph S."/>
            <person name="Rombauts S."/>
            <person name="Salamov A."/>
            <person name="Schein J."/>
            <person name="Sterck L."/>
            <person name="Aerts A."/>
            <person name="Bhalerao R.R."/>
            <person name="Bhalerao R.P."/>
            <person name="Blaudez D."/>
            <person name="Boerjan W."/>
            <person name="Brun A."/>
            <person name="Brunner A."/>
            <person name="Busov V."/>
            <person name="Campbell M."/>
            <person name="Carlson J."/>
            <person name="Chalot M."/>
            <person name="Chapman J."/>
            <person name="Chen G.L."/>
            <person name="Cooper D."/>
            <person name="Coutinho P.M."/>
            <person name="Couturier J."/>
            <person name="Covert S."/>
            <person name="Cronk Q."/>
            <person name="Cunningham R."/>
            <person name="Davis J."/>
            <person name="Degroeve S."/>
            <person name="Dejardin A."/>
            <person name="Depamphilis C."/>
            <person name="Detter J."/>
            <person name="Dirks B."/>
            <person name="Dubchak I."/>
            <person name="Duplessis S."/>
            <person name="Ehlting J."/>
            <person name="Ellis B."/>
            <person name="Gendler K."/>
            <person name="Goodstein D."/>
            <person name="Gribskov M."/>
            <person name="Grimwood J."/>
            <person name="Groover A."/>
            <person name="Gunter L."/>
            <person name="Hamberger B."/>
            <person name="Heinze B."/>
            <person name="Helariutta Y."/>
            <person name="Henrissat B."/>
            <person name="Holligan D."/>
            <person name="Holt R."/>
            <person name="Huang W."/>
            <person name="Islam-Faridi N."/>
            <person name="Jones S."/>
            <person name="Jones-Rhoades M."/>
            <person name="Jorgensen R."/>
            <person name="Joshi C."/>
            <person name="Kangasjarvi J."/>
            <person name="Karlsson J."/>
            <person name="Kelleher C."/>
            <person name="Kirkpatrick R."/>
            <person name="Kirst M."/>
            <person name="Kohler A."/>
            <person name="Kalluri U."/>
            <person name="Larimer F."/>
            <person name="Leebens-Mack J."/>
            <person name="Leple J.C."/>
            <person name="Locascio P."/>
            <person name="Lou Y."/>
            <person name="Lucas S."/>
            <person name="Martin F."/>
            <person name="Montanini B."/>
            <person name="Napoli C."/>
            <person name="Nelson D.R."/>
            <person name="Nelson C."/>
            <person name="Nieminen K."/>
            <person name="Nilsson O."/>
            <person name="Pereda V."/>
            <person name="Peter G."/>
            <person name="Philippe R."/>
            <person name="Pilate G."/>
            <person name="Poliakov A."/>
            <person name="Razumovskaya J."/>
            <person name="Richardson P."/>
            <person name="Rinaldi C."/>
            <person name="Ritland K."/>
            <person name="Rouze P."/>
            <person name="Ryaboy D."/>
            <person name="Schmutz J."/>
            <person name="Schrader J."/>
            <person name="Segerman B."/>
            <person name="Shin H."/>
            <person name="Siddiqui A."/>
            <person name="Sterky F."/>
            <person name="Terry A."/>
            <person name="Tsai C.J."/>
            <person name="Uberbacher E."/>
            <person name="Unneberg P."/>
            <person name="Vahala J."/>
            <person name="Wall K."/>
            <person name="Wessler S."/>
            <person name="Yang G."/>
            <person name="Yin T."/>
            <person name="Douglas C."/>
            <person name="Marra M."/>
            <person name="Sandberg G."/>
            <person name="Van de Peer Y."/>
            <person name="Rokhsar D."/>
        </authorList>
    </citation>
    <scope>NUCLEOTIDE SEQUENCE [LARGE SCALE GENOMIC DNA]</scope>
    <source>
        <strain evidence="2">cv. Nisqually</strain>
    </source>
</reference>